<dbReference type="SUPFAM" id="SSF53335">
    <property type="entry name" value="S-adenosyl-L-methionine-dependent methyltransferases"/>
    <property type="match status" value="1"/>
</dbReference>
<organism evidence="1 2">
    <name type="scientific">Ruficoccus amylovorans</name>
    <dbReference type="NCBI Taxonomy" id="1804625"/>
    <lineage>
        <taxon>Bacteria</taxon>
        <taxon>Pseudomonadati</taxon>
        <taxon>Verrucomicrobiota</taxon>
        <taxon>Opitutia</taxon>
        <taxon>Puniceicoccales</taxon>
        <taxon>Cerasicoccaceae</taxon>
        <taxon>Ruficoccus</taxon>
    </lineage>
</organism>
<keyword evidence="2" id="KW-1185">Reference proteome</keyword>
<comment type="caution">
    <text evidence="1">The sequence shown here is derived from an EMBL/GenBank/DDBJ whole genome shotgun (WGS) entry which is preliminary data.</text>
</comment>
<dbReference type="InterPro" id="IPR029063">
    <property type="entry name" value="SAM-dependent_MTases_sf"/>
</dbReference>
<reference evidence="1 2" key="1">
    <citation type="submission" date="2020-07" db="EMBL/GenBank/DDBJ databases">
        <authorList>
            <person name="Feng X."/>
        </authorList>
    </citation>
    <scope>NUCLEOTIDE SEQUENCE [LARGE SCALE GENOMIC DNA]</scope>
    <source>
        <strain evidence="1 2">JCM31066</strain>
    </source>
</reference>
<gene>
    <name evidence="1" type="ORF">H5P28_10910</name>
</gene>
<dbReference type="Gene3D" id="3.40.50.150">
    <property type="entry name" value="Vaccinia Virus protein VP39"/>
    <property type="match status" value="1"/>
</dbReference>
<accession>A0A842HHR3</accession>
<protein>
    <recommendedName>
        <fullName evidence="3">Methyltransferase FkbM domain-containing protein</fullName>
    </recommendedName>
</protein>
<proteinExistence type="predicted"/>
<evidence type="ECO:0000313" key="2">
    <source>
        <dbReference type="Proteomes" id="UP000546464"/>
    </source>
</evidence>
<dbReference type="AlphaFoldDB" id="A0A842HHR3"/>
<sequence length="274" mass="30656">MPNPIKIWIKAAYARYYRSDFCISLRASLAKLDRDARDLHWAKMLDRQKAVLAQVCPDMRVLGGPFAGLRYDGWKVAGSALPPKLLGTYEKELYPAIEEIIRSQPSLIIDIGAAEGYYAVGLARALPQSRVVAFELRESARELLRDFAALHGVGERLSIHAGADQQTLLAAAEAQTGFILCDCEGAEFGLLTRPGLEALRSFSLLIEVHDFVDPAGADRLERELSQTHQVERIPFQPRRPEDFPVPSDLSNKAKMACLDEGRQKDCYWLYARPK</sequence>
<evidence type="ECO:0000313" key="1">
    <source>
        <dbReference type="EMBL" id="MBC2594771.1"/>
    </source>
</evidence>
<dbReference type="RefSeq" id="WP_185675737.1">
    <property type="nucleotide sequence ID" value="NZ_JACHVB010000034.1"/>
</dbReference>
<name>A0A842HHR3_9BACT</name>
<dbReference type="EMBL" id="JACHVB010000034">
    <property type="protein sequence ID" value="MBC2594771.1"/>
    <property type="molecule type" value="Genomic_DNA"/>
</dbReference>
<dbReference type="Proteomes" id="UP000546464">
    <property type="component" value="Unassembled WGS sequence"/>
</dbReference>
<evidence type="ECO:0008006" key="3">
    <source>
        <dbReference type="Google" id="ProtNLM"/>
    </source>
</evidence>